<keyword evidence="2" id="KW-0949">S-adenosyl-L-methionine</keyword>
<dbReference type="PANTHER" id="PTHR43273:SF8">
    <property type="entry name" value="RADICAL SAM DOMAIN PROTEIN"/>
    <property type="match status" value="1"/>
</dbReference>
<feature type="domain" description="Radical SAM core" evidence="6">
    <location>
        <begin position="82"/>
        <end position="308"/>
    </location>
</feature>
<dbReference type="CDD" id="cd01335">
    <property type="entry name" value="Radical_SAM"/>
    <property type="match status" value="1"/>
</dbReference>
<dbReference type="InterPro" id="IPR023885">
    <property type="entry name" value="4Fe4S-binding_SPASM_dom"/>
</dbReference>
<dbReference type="GO" id="GO:0051536">
    <property type="term" value="F:iron-sulfur cluster binding"/>
    <property type="evidence" value="ECO:0007669"/>
    <property type="project" value="UniProtKB-KW"/>
</dbReference>
<sequence length="452" mass="51198">MHFFSVSDRRYCFDEVTRNCFQVDQASEDALRIFEASGRTVNSKLLTKSLAAKGYDQTTIAELEDDIDEYQRLSERTFLTKDTPRKLRSIELHVSHACNLGCSYCFAGKGDYGTSPLLMTDEIAFKAVDYLVASSSENETLAIVFFGGEPMINEPLIWKTVDYSKRIYPNRNFTYSITTNGTLLNDTAVNSFKEHGFSVLISLDGTGCKHDASRPYKTGGGSFSDIDKNVRRFSESFPFGARATLTNNNCNLVEDYLQFKEMGFRRIYFSPVSSFDENIKLDEHSLNKIRAGLIDLADQYLKQIDQGEKPLFRTLKTAVDLIMSNRIAFVGCGAGRRFISVTPEGDVYPCHRFVGMMRFKMGNIVTGIDETRYIENWSQGVEKRIDCTDCWARSFCGGGCSWEAADEHGYLPKSLHPASCEYRKMCYEMAFDLISRHSSSQEKNQREATVSE</sequence>
<dbReference type="InterPro" id="IPR013785">
    <property type="entry name" value="Aldolase_TIM"/>
</dbReference>
<dbReference type="InterPro" id="IPR007197">
    <property type="entry name" value="rSAM"/>
</dbReference>
<evidence type="ECO:0000256" key="1">
    <source>
        <dbReference type="ARBA" id="ARBA00001966"/>
    </source>
</evidence>
<evidence type="ECO:0000256" key="4">
    <source>
        <dbReference type="ARBA" id="ARBA00023004"/>
    </source>
</evidence>
<dbReference type="PROSITE" id="PS51918">
    <property type="entry name" value="RADICAL_SAM"/>
    <property type="match status" value="1"/>
</dbReference>
<dbReference type="EMBL" id="CYYP01000002">
    <property type="protein sequence ID" value="CUN48651.1"/>
    <property type="molecule type" value="Genomic_DNA"/>
</dbReference>
<accession>A0A173XA72</accession>
<name>A0A173XA72_9ACTN</name>
<evidence type="ECO:0000259" key="6">
    <source>
        <dbReference type="PROSITE" id="PS51918"/>
    </source>
</evidence>
<dbReference type="Pfam" id="PF04055">
    <property type="entry name" value="Radical_SAM"/>
    <property type="match status" value="1"/>
</dbReference>
<dbReference type="SFLD" id="SFLDG01386">
    <property type="entry name" value="main_SPASM_domain-containing"/>
    <property type="match status" value="1"/>
</dbReference>
<dbReference type="InterPro" id="IPR058240">
    <property type="entry name" value="rSAM_sf"/>
</dbReference>
<dbReference type="InterPro" id="IPR023867">
    <property type="entry name" value="Sulphatase_maturase_rSAM"/>
</dbReference>
<dbReference type="AlphaFoldDB" id="A0A173XA72"/>
<dbReference type="SUPFAM" id="SSF102114">
    <property type="entry name" value="Radical SAM enzymes"/>
    <property type="match status" value="1"/>
</dbReference>
<dbReference type="Pfam" id="PF13186">
    <property type="entry name" value="SPASM"/>
    <property type="match status" value="1"/>
</dbReference>
<gene>
    <name evidence="7" type="primary">ydeM</name>
    <name evidence="7" type="ORF">ERS852381_00270</name>
</gene>
<dbReference type="NCBIfam" id="TIGR04085">
    <property type="entry name" value="rSAM_more_4Fe4S"/>
    <property type="match status" value="1"/>
</dbReference>
<dbReference type="SFLD" id="SFLDG01067">
    <property type="entry name" value="SPASM/twitch_domain_containing"/>
    <property type="match status" value="1"/>
</dbReference>
<organism evidence="7 8">
    <name type="scientific">Collinsella aerofaciens</name>
    <dbReference type="NCBI Taxonomy" id="74426"/>
    <lineage>
        <taxon>Bacteria</taxon>
        <taxon>Bacillati</taxon>
        <taxon>Actinomycetota</taxon>
        <taxon>Coriobacteriia</taxon>
        <taxon>Coriobacteriales</taxon>
        <taxon>Coriobacteriaceae</taxon>
        <taxon>Collinsella</taxon>
    </lineage>
</organism>
<proteinExistence type="predicted"/>
<evidence type="ECO:0000313" key="8">
    <source>
        <dbReference type="Proteomes" id="UP000095468"/>
    </source>
</evidence>
<keyword evidence="5" id="KW-0411">Iron-sulfur</keyword>
<dbReference type="RefSeq" id="WP_082421808.1">
    <property type="nucleotide sequence ID" value="NZ_CABJBP010000024.1"/>
</dbReference>
<dbReference type="GO" id="GO:0046872">
    <property type="term" value="F:metal ion binding"/>
    <property type="evidence" value="ECO:0007669"/>
    <property type="project" value="UniProtKB-KW"/>
</dbReference>
<comment type="cofactor">
    <cofactor evidence="1">
        <name>[4Fe-4S] cluster</name>
        <dbReference type="ChEBI" id="CHEBI:49883"/>
    </cofactor>
</comment>
<dbReference type="GO" id="GO:0016491">
    <property type="term" value="F:oxidoreductase activity"/>
    <property type="evidence" value="ECO:0007669"/>
    <property type="project" value="InterPro"/>
</dbReference>
<reference evidence="7 8" key="1">
    <citation type="submission" date="2015-09" db="EMBL/GenBank/DDBJ databases">
        <authorList>
            <consortium name="Pathogen Informatics"/>
        </authorList>
    </citation>
    <scope>NUCLEOTIDE SEQUENCE [LARGE SCALE GENOMIC DNA]</scope>
    <source>
        <strain evidence="7 8">2789STDY5608823</strain>
    </source>
</reference>
<dbReference type="SFLD" id="SFLDG01384">
    <property type="entry name" value="thioether_bond_formation_requi"/>
    <property type="match status" value="1"/>
</dbReference>
<evidence type="ECO:0000313" key="7">
    <source>
        <dbReference type="EMBL" id="CUN48651.1"/>
    </source>
</evidence>
<keyword evidence="4" id="KW-0408">Iron</keyword>
<evidence type="ECO:0000256" key="2">
    <source>
        <dbReference type="ARBA" id="ARBA00022691"/>
    </source>
</evidence>
<dbReference type="Proteomes" id="UP000095468">
    <property type="component" value="Unassembled WGS sequence"/>
</dbReference>
<dbReference type="PANTHER" id="PTHR43273">
    <property type="entry name" value="ANAEROBIC SULFATASE-MATURATING ENZYME HOMOLOG ASLB-RELATED"/>
    <property type="match status" value="1"/>
</dbReference>
<dbReference type="SFLD" id="SFLDS00029">
    <property type="entry name" value="Radical_SAM"/>
    <property type="match status" value="1"/>
</dbReference>
<protein>
    <submittedName>
        <fullName evidence="7">Anaerobic sulfatase-maturating enzyme homolog YdeM</fullName>
    </submittedName>
</protein>
<dbReference type="Gene3D" id="3.20.20.70">
    <property type="entry name" value="Aldolase class I"/>
    <property type="match status" value="1"/>
</dbReference>
<keyword evidence="3" id="KW-0479">Metal-binding</keyword>
<evidence type="ECO:0000256" key="5">
    <source>
        <dbReference type="ARBA" id="ARBA00023014"/>
    </source>
</evidence>
<evidence type="ECO:0000256" key="3">
    <source>
        <dbReference type="ARBA" id="ARBA00022723"/>
    </source>
</evidence>